<keyword evidence="3" id="KW-1185">Reference proteome</keyword>
<reference evidence="2" key="1">
    <citation type="submission" date="2022-06" db="EMBL/GenBank/DDBJ databases">
        <title>Complete genome sequences of two strains of the flax pathogen Septoria linicola.</title>
        <authorList>
            <person name="Lapalu N."/>
            <person name="Simon A."/>
            <person name="Demenou B."/>
            <person name="Paumier D."/>
            <person name="Guillot M.-P."/>
            <person name="Gout L."/>
            <person name="Valade R."/>
        </authorList>
    </citation>
    <scope>NUCLEOTIDE SEQUENCE</scope>
    <source>
        <strain evidence="2">SE15195</strain>
    </source>
</reference>
<evidence type="ECO:0000313" key="3">
    <source>
        <dbReference type="Proteomes" id="UP001056384"/>
    </source>
</evidence>
<evidence type="ECO:0000256" key="1">
    <source>
        <dbReference type="SAM" id="SignalP"/>
    </source>
</evidence>
<proteinExistence type="predicted"/>
<dbReference type="OrthoDB" id="10010954at2759"/>
<dbReference type="AlphaFoldDB" id="A0A9Q9ELH7"/>
<gene>
    <name evidence="2" type="ORF">Slin15195_G067820</name>
</gene>
<organism evidence="2 3">
    <name type="scientific">Septoria linicola</name>
    <dbReference type="NCBI Taxonomy" id="215465"/>
    <lineage>
        <taxon>Eukaryota</taxon>
        <taxon>Fungi</taxon>
        <taxon>Dikarya</taxon>
        <taxon>Ascomycota</taxon>
        <taxon>Pezizomycotina</taxon>
        <taxon>Dothideomycetes</taxon>
        <taxon>Dothideomycetidae</taxon>
        <taxon>Mycosphaerellales</taxon>
        <taxon>Mycosphaerellaceae</taxon>
        <taxon>Septoria</taxon>
    </lineage>
</organism>
<feature type="signal peptide" evidence="1">
    <location>
        <begin position="1"/>
        <end position="21"/>
    </location>
</feature>
<sequence length="327" mass="35342">MLTRSLSFLSLALLTSSVCSALRLPADHAALEKRQSTLPDYAQRNLDTIRKIYNLTVYPNNVPIVNQGAAAVPPGLFSNDATGRVSPVGNFSGFEDSIEYFFALAPTPQAQMGIGIYQADVLEFTSGCPEVAASLVYLRTGHVDPVTGAVDRSKPTSTLSQVAFWRFDDQGQVLKYHAWIPNLQAWTAAATGQDLGNVVIQTLAKTIVCPAIQQQCTGANQQYASELDCVLQLQLKPFGSFDEAWGDNVACRTIHLILTKVRPDVHCPHVGPEGGSGPDNYKCVDIDYSRDYFDDDTLFGAPEGDVFTCGGPLLFGEGVSPANMGRM</sequence>
<name>A0A9Q9ELH7_9PEZI</name>
<evidence type="ECO:0000313" key="2">
    <source>
        <dbReference type="EMBL" id="USW53463.1"/>
    </source>
</evidence>
<feature type="chain" id="PRO_5040439579" evidence="1">
    <location>
        <begin position="22"/>
        <end position="327"/>
    </location>
</feature>
<accession>A0A9Q9ELH7</accession>
<protein>
    <submittedName>
        <fullName evidence="2">Uncharacterized protein</fullName>
    </submittedName>
</protein>
<dbReference type="EMBL" id="CP099422">
    <property type="protein sequence ID" value="USW53463.1"/>
    <property type="molecule type" value="Genomic_DNA"/>
</dbReference>
<dbReference type="Proteomes" id="UP001056384">
    <property type="component" value="Chromosome 5"/>
</dbReference>
<keyword evidence="1" id="KW-0732">Signal</keyword>